<dbReference type="PANTHER" id="PTHR11439">
    <property type="entry name" value="GAG-POL-RELATED RETROTRANSPOSON"/>
    <property type="match status" value="1"/>
</dbReference>
<feature type="domain" description="PI-PLC Y-box" evidence="2">
    <location>
        <begin position="70"/>
        <end position="122"/>
    </location>
</feature>
<dbReference type="Gene3D" id="3.20.20.190">
    <property type="entry name" value="Phosphatidylinositol (PI) phosphodiesterase"/>
    <property type="match status" value="1"/>
</dbReference>
<organism evidence="3 4">
    <name type="scientific">Hibiscus syriacus</name>
    <name type="common">Rose of Sharon</name>
    <dbReference type="NCBI Taxonomy" id="106335"/>
    <lineage>
        <taxon>Eukaryota</taxon>
        <taxon>Viridiplantae</taxon>
        <taxon>Streptophyta</taxon>
        <taxon>Embryophyta</taxon>
        <taxon>Tracheophyta</taxon>
        <taxon>Spermatophyta</taxon>
        <taxon>Magnoliopsida</taxon>
        <taxon>eudicotyledons</taxon>
        <taxon>Gunneridae</taxon>
        <taxon>Pentapetalae</taxon>
        <taxon>rosids</taxon>
        <taxon>malvids</taxon>
        <taxon>Malvales</taxon>
        <taxon>Malvaceae</taxon>
        <taxon>Malvoideae</taxon>
        <taxon>Hibiscus</taxon>
    </lineage>
</organism>
<dbReference type="PANTHER" id="PTHR11439:SF455">
    <property type="entry name" value="RLK (RECEPTOR-LIKE PROTEIN KINASE) 8, PUTATIVE-RELATED"/>
    <property type="match status" value="1"/>
</dbReference>
<dbReference type="SUPFAM" id="SSF49562">
    <property type="entry name" value="C2 domain (Calcium/lipid-binding domain, CaLB)"/>
    <property type="match status" value="1"/>
</dbReference>
<dbReference type="SUPFAM" id="SSF47473">
    <property type="entry name" value="EF-hand"/>
    <property type="match status" value="1"/>
</dbReference>
<dbReference type="InterPro" id="IPR001711">
    <property type="entry name" value="PLipase_C_Pinositol-sp_Y"/>
</dbReference>
<accession>A0A6A2ZAU0</accession>
<dbReference type="SUPFAM" id="SSF51695">
    <property type="entry name" value="PLC-like phosphodiesterases"/>
    <property type="match status" value="2"/>
</dbReference>
<dbReference type="GO" id="GO:0004435">
    <property type="term" value="F:phosphatidylinositol-4,5-bisphosphate phospholipase C activity"/>
    <property type="evidence" value="ECO:0007669"/>
    <property type="project" value="InterPro"/>
</dbReference>
<dbReference type="Gene3D" id="1.10.238.10">
    <property type="entry name" value="EF-hand"/>
    <property type="match status" value="1"/>
</dbReference>
<dbReference type="SMART" id="SM00149">
    <property type="entry name" value="PLCYc"/>
    <property type="match status" value="1"/>
</dbReference>
<keyword evidence="4" id="KW-1185">Reference proteome</keyword>
<comment type="caution">
    <text evidence="3">The sequence shown here is derived from an EMBL/GenBank/DDBJ whole genome shotgun (WGS) entry which is preliminary data.</text>
</comment>
<dbReference type="InterPro" id="IPR035892">
    <property type="entry name" value="C2_domain_sf"/>
</dbReference>
<dbReference type="Pfam" id="PF14223">
    <property type="entry name" value="Retrotran_gag_2"/>
    <property type="match status" value="1"/>
</dbReference>
<evidence type="ECO:0000313" key="3">
    <source>
        <dbReference type="EMBL" id="KAE8688703.1"/>
    </source>
</evidence>
<dbReference type="Gene3D" id="3.30.420.10">
    <property type="entry name" value="Ribonuclease H-like superfamily/Ribonuclease H"/>
    <property type="match status" value="1"/>
</dbReference>
<sequence>MLPQHATCSLIILQHSSRAPGYKSLIAIHAGKPKDGMKNALKVDPDKVRRLSLSEQHLKKLQCPMGQILIYPKGNRFNSSNYKPQIGWMHEAQMVSFNMQGYGKSLWQMHGIFRANGGCGHVRVYMGDGCNLDFKKTHFNTYSPPDFYTKVGIAGVTANRTLKKTKTREDNWKPVWDEEFIFPMTVPELHVEHRSDELLEDTGMYQRLIGRLLYLTYTRPDIMYVVQLLSQFMQAQKKVHYEAAMRIAACRMSRRSVSGYCVKLGDSLICWKSKKQSIISQSSVEVALHIAVNPVYHERSKHIEIDCHFVREKIQKGVVYTKHVSTKEQQADIFTKSFGTNQHEHLKVKLGMKESFSNLRGSVKKLVSKLVKKLARISRCVDVGGRIFKTTVVEPPRDVANAFHLFAPNGTMTIHGLLEFLIQHQGEKNGTKEDAQAIFDSLKHLNIFHRRGLHLEAFFRYLLGDHNPAHPHFHRCTISYSRAIIHTLLGSKQAVPTATNRLKMVVDIIGDMLYESKVENVEQFPSPDSLKKKVLISTKPPKEYLEENAGEVSENEMGRATNYHPCCHAGKLKGGLDNWLSDAGRLSLRTWKAPMDNARNVKVILGEGWHQDFYQTDTAFDRYSPPEFYIRAGIAVLENSFLLQVSVFIAAADSQSLSSRIKMFTNKKINGVLDETNFLLWKQQVLLTVRSHRLELRLLTGALKPPPECMTIDDGMMVPNEDYKDFIAQDIWNTVLQIFATRSSTVVMNLHCKLQSLKKGEESMRVYLSRVKETCDALASCGSAVPTVGHIASILKGLPREYQSFMAVITTSGDSISLKKMLSSLILIHMVIDCIRPRTLEEGMGDEVAVVVADRVYNVNCVGNLVILLTGDTANANNVTYEKAKCTGCDRCLNGARSQLTTEGSSQGYLTTSFAQDQWVVDSAATHHVTPNSGNITHQSEHGGPGKLTVGNGVSLPVNMVDRSQAVSAFKLFQQMVLTQFGVAIKSVQSDWGGEYRSLSPVLAKNGIIHRVSCPHTFKQNGVVERKHRNVIELALVLLAQAAMSLHCWYYDDVTAVYIINRLPTKYFKGIRWSFDLSLARNADNRTTSNTASISSDIEIIADVRKLLPHNNGESLNVSFDAEHNTTSSGGTVVQNYEVEVDASSSHEQSVVEISAQENVESGEQGGVQSNLNCHPMRTRSKCGNFKPKVYMASCTSMEPANVHEALQSSHWKNAVYAEIEAFQKNDTWSLVTLSEGHDFHETFSLVVKFTTLNVVLALAVTKSWQLRQIDFIMELLMKTKMSNASTAATPMLVTSKLTQNDAGDLLPDAFECRSIVGALIYICHTRPDISFSVNKVAQYMHAPRRDHLVAVKRILRYLVCTLNHGLAITPSITGLNVVAFADANWGGNDDDRRSTMEVEYRSVADVTAETTAVAITANPVYHAKTKHVELDVHFIREKVAARQVLINYVPANHQITDGLTKPFFAAQFEMFRAKVCVQSFLGGEGKSGENVECS</sequence>
<dbReference type="Gene3D" id="2.60.40.150">
    <property type="entry name" value="C2 domain"/>
    <property type="match status" value="1"/>
</dbReference>
<proteinExistence type="predicted"/>
<evidence type="ECO:0000259" key="1">
    <source>
        <dbReference type="PROSITE" id="PS50004"/>
    </source>
</evidence>
<protein>
    <submittedName>
        <fullName evidence="3">Phosphoinositide phospholipase C 2</fullName>
    </submittedName>
</protein>
<dbReference type="GO" id="GO:0003676">
    <property type="term" value="F:nucleic acid binding"/>
    <property type="evidence" value="ECO:0007669"/>
    <property type="project" value="InterPro"/>
</dbReference>
<dbReference type="SUPFAM" id="SSF53098">
    <property type="entry name" value="Ribonuclease H-like"/>
    <property type="match status" value="1"/>
</dbReference>
<dbReference type="Proteomes" id="UP000436088">
    <property type="component" value="Unassembled WGS sequence"/>
</dbReference>
<evidence type="ECO:0000259" key="2">
    <source>
        <dbReference type="PROSITE" id="PS50008"/>
    </source>
</evidence>
<gene>
    <name evidence="3" type="ORF">F3Y22_tig00110956pilonHSYRG00047</name>
</gene>
<dbReference type="GO" id="GO:0035556">
    <property type="term" value="P:intracellular signal transduction"/>
    <property type="evidence" value="ECO:0007669"/>
    <property type="project" value="InterPro"/>
</dbReference>
<dbReference type="PROSITE" id="PS50007">
    <property type="entry name" value="PIPLC_X_DOMAIN"/>
    <property type="match status" value="1"/>
</dbReference>
<dbReference type="PRINTS" id="PR00390">
    <property type="entry name" value="PHPHLIPASEC"/>
</dbReference>
<dbReference type="InterPro" id="IPR000008">
    <property type="entry name" value="C2_dom"/>
</dbReference>
<dbReference type="PROSITE" id="PS50008">
    <property type="entry name" value="PIPLC_Y_DOMAIN"/>
    <property type="match status" value="1"/>
</dbReference>
<dbReference type="InterPro" id="IPR036397">
    <property type="entry name" value="RNaseH_sf"/>
</dbReference>
<reference evidence="3" key="1">
    <citation type="submission" date="2019-09" db="EMBL/GenBank/DDBJ databases">
        <title>Draft genome information of white flower Hibiscus syriacus.</title>
        <authorList>
            <person name="Kim Y.-M."/>
        </authorList>
    </citation>
    <scope>NUCLEOTIDE SEQUENCE [LARGE SCALE GENOMIC DNA]</scope>
    <source>
        <strain evidence="3">YM2019G1</strain>
    </source>
</reference>
<evidence type="ECO:0000313" key="4">
    <source>
        <dbReference type="Proteomes" id="UP000436088"/>
    </source>
</evidence>
<dbReference type="CDD" id="cd09272">
    <property type="entry name" value="RNase_HI_RT_Ty1"/>
    <property type="match status" value="2"/>
</dbReference>
<dbReference type="InterPro" id="IPR011992">
    <property type="entry name" value="EF-hand-dom_pair"/>
</dbReference>
<feature type="domain" description="C2" evidence="1">
    <location>
        <begin position="101"/>
        <end position="243"/>
    </location>
</feature>
<name>A0A6A2ZAU0_HIBSY</name>
<dbReference type="InterPro" id="IPR017946">
    <property type="entry name" value="PLC-like_Pdiesterase_TIM-brl"/>
</dbReference>
<dbReference type="InterPro" id="IPR012337">
    <property type="entry name" value="RNaseH-like_sf"/>
</dbReference>
<dbReference type="PROSITE" id="PS50004">
    <property type="entry name" value="C2"/>
    <property type="match status" value="1"/>
</dbReference>
<dbReference type="GO" id="GO:0006629">
    <property type="term" value="P:lipid metabolic process"/>
    <property type="evidence" value="ECO:0007669"/>
    <property type="project" value="InterPro"/>
</dbReference>
<dbReference type="EMBL" id="VEPZ02001181">
    <property type="protein sequence ID" value="KAE8688703.1"/>
    <property type="molecule type" value="Genomic_DNA"/>
</dbReference>
<dbReference type="Pfam" id="PF00387">
    <property type="entry name" value="PI-PLC-Y"/>
    <property type="match status" value="1"/>
</dbReference>
<dbReference type="InterPro" id="IPR001192">
    <property type="entry name" value="PI-PLC_fam"/>
</dbReference>